<sequence length="67" mass="7668">MSVCGNETSRLNEWWEINSKVTVVLIPDKEFVVSVIWCVELEGVSVEKQGLLRKVKEMRCKVNNATD</sequence>
<name>A0A2Z6MLW5_TRISU</name>
<gene>
    <name evidence="1" type="ORF">TSUD_143560</name>
</gene>
<dbReference type="Proteomes" id="UP000242715">
    <property type="component" value="Unassembled WGS sequence"/>
</dbReference>
<keyword evidence="2" id="KW-1185">Reference proteome</keyword>
<accession>A0A2Z6MLW5</accession>
<dbReference type="EMBL" id="DF973531">
    <property type="protein sequence ID" value="GAU33564.1"/>
    <property type="molecule type" value="Genomic_DNA"/>
</dbReference>
<dbReference type="AlphaFoldDB" id="A0A2Z6MLW5"/>
<protein>
    <submittedName>
        <fullName evidence="1">Uncharacterized protein</fullName>
    </submittedName>
</protein>
<organism evidence="1 2">
    <name type="scientific">Trifolium subterraneum</name>
    <name type="common">Subterranean clover</name>
    <dbReference type="NCBI Taxonomy" id="3900"/>
    <lineage>
        <taxon>Eukaryota</taxon>
        <taxon>Viridiplantae</taxon>
        <taxon>Streptophyta</taxon>
        <taxon>Embryophyta</taxon>
        <taxon>Tracheophyta</taxon>
        <taxon>Spermatophyta</taxon>
        <taxon>Magnoliopsida</taxon>
        <taxon>eudicotyledons</taxon>
        <taxon>Gunneridae</taxon>
        <taxon>Pentapetalae</taxon>
        <taxon>rosids</taxon>
        <taxon>fabids</taxon>
        <taxon>Fabales</taxon>
        <taxon>Fabaceae</taxon>
        <taxon>Papilionoideae</taxon>
        <taxon>50 kb inversion clade</taxon>
        <taxon>NPAAA clade</taxon>
        <taxon>Hologalegina</taxon>
        <taxon>IRL clade</taxon>
        <taxon>Trifolieae</taxon>
        <taxon>Trifolium</taxon>
    </lineage>
</organism>
<proteinExistence type="predicted"/>
<evidence type="ECO:0000313" key="2">
    <source>
        <dbReference type="Proteomes" id="UP000242715"/>
    </source>
</evidence>
<reference evidence="2" key="1">
    <citation type="journal article" date="2017" name="Front. Plant Sci.">
        <title>Climate Clever Clovers: New Paradigm to Reduce the Environmental Footprint of Ruminants by Breeding Low Methanogenic Forages Utilizing Haplotype Variation.</title>
        <authorList>
            <person name="Kaur P."/>
            <person name="Appels R."/>
            <person name="Bayer P.E."/>
            <person name="Keeble-Gagnere G."/>
            <person name="Wang J."/>
            <person name="Hirakawa H."/>
            <person name="Shirasawa K."/>
            <person name="Vercoe P."/>
            <person name="Stefanova K."/>
            <person name="Durmic Z."/>
            <person name="Nichols P."/>
            <person name="Revell C."/>
            <person name="Isobe S.N."/>
            <person name="Edwards D."/>
            <person name="Erskine W."/>
        </authorList>
    </citation>
    <scope>NUCLEOTIDE SEQUENCE [LARGE SCALE GENOMIC DNA]</scope>
    <source>
        <strain evidence="2">cv. Daliak</strain>
    </source>
</reference>
<evidence type="ECO:0000313" key="1">
    <source>
        <dbReference type="EMBL" id="GAU33564.1"/>
    </source>
</evidence>